<dbReference type="AlphaFoldDB" id="A0A8X8VZX4"/>
<comment type="caution">
    <text evidence="1">The sequence shown here is derived from an EMBL/GenBank/DDBJ whole genome shotgun (WGS) entry which is preliminary data.</text>
</comment>
<evidence type="ECO:0000313" key="1">
    <source>
        <dbReference type="EMBL" id="KAG6385515.1"/>
    </source>
</evidence>
<dbReference type="PANTHER" id="PTHR15140">
    <property type="entry name" value="TUBULIN-SPECIFIC CHAPERONE E"/>
    <property type="match status" value="1"/>
</dbReference>
<reference evidence="1" key="1">
    <citation type="submission" date="2018-01" db="EMBL/GenBank/DDBJ databases">
        <authorList>
            <person name="Mao J.F."/>
        </authorList>
    </citation>
    <scope>NUCLEOTIDE SEQUENCE</scope>
    <source>
        <strain evidence="1">Huo1</strain>
        <tissue evidence="1">Leaf</tissue>
    </source>
</reference>
<gene>
    <name evidence="1" type="ORF">SASPL_154351</name>
</gene>
<name>A0A8X8VZX4_SALSN</name>
<organism evidence="1">
    <name type="scientific">Salvia splendens</name>
    <name type="common">Scarlet sage</name>
    <dbReference type="NCBI Taxonomy" id="180675"/>
    <lineage>
        <taxon>Eukaryota</taxon>
        <taxon>Viridiplantae</taxon>
        <taxon>Streptophyta</taxon>
        <taxon>Embryophyta</taxon>
        <taxon>Tracheophyta</taxon>
        <taxon>Spermatophyta</taxon>
        <taxon>Magnoliopsida</taxon>
        <taxon>eudicotyledons</taxon>
        <taxon>Gunneridae</taxon>
        <taxon>Pentapetalae</taxon>
        <taxon>asterids</taxon>
        <taxon>lamiids</taxon>
        <taxon>Lamiales</taxon>
        <taxon>Lamiaceae</taxon>
        <taxon>Nepetoideae</taxon>
        <taxon>Mentheae</taxon>
        <taxon>Salviinae</taxon>
        <taxon>Salvia</taxon>
        <taxon>Salvia subgen. Calosphace</taxon>
        <taxon>core Calosphace</taxon>
    </lineage>
</organism>
<accession>A0A8X8VZX4</accession>
<dbReference type="Proteomes" id="UP000298416">
    <property type="component" value="Unassembled WGS sequence"/>
</dbReference>
<dbReference type="SUPFAM" id="SSF52058">
    <property type="entry name" value="L domain-like"/>
    <property type="match status" value="1"/>
</dbReference>
<proteinExistence type="predicted"/>
<sequence length="501" mass="56064">MIPATSRRSLSTVREIILNNKSLAPTWTTNPLTDPKTDMVGNDEELLKLLDVLTMQDSSRQIISIVGMGGLARNAFENPLIVQHFDIRGGIDVECGRRIVFQRKNLKDPRVFNALPSARSLIINGGPLPSKFHLVKVLTRVEGYHPETIFQQVTLRYLVYKSSGDSRGLLLSSASVLWNVQILTINVGNGGMSAPPEIWNIRQLGHLEFNKLFLPDPPTLDQQEDSVLQNLQTLMNVVNFCFSEDVCKRIPNITKLHISYYDFSEECLRIDLGTLTMLQSLKCSFDKKMGDLALELTFPSRLQELSLSGGCLHFDNVTAVGMMLPHLQVVNLDLVTGIEWNLVEGAFPRLKSLSISNSDLINWTADDSHFPLLEKLVLTNLSVLNEITLGFGEIPTLGALNLKLCNICAAISSTKILEEQLNLGNEEIEVQVHFRDMETLCSFREKVDTTHFPKHNFDCGQDPIYQLHDQIVISMRGLTAALRFLKASTNTRPSSGPSYRC</sequence>
<evidence type="ECO:0000313" key="2">
    <source>
        <dbReference type="Proteomes" id="UP000298416"/>
    </source>
</evidence>
<keyword evidence="2" id="KW-1185">Reference proteome</keyword>
<dbReference type="Gene3D" id="3.80.10.10">
    <property type="entry name" value="Ribonuclease Inhibitor"/>
    <property type="match status" value="1"/>
</dbReference>
<protein>
    <submittedName>
        <fullName evidence="1">Uncharacterized protein</fullName>
    </submittedName>
</protein>
<reference evidence="1" key="2">
    <citation type="submission" date="2020-08" db="EMBL/GenBank/DDBJ databases">
        <title>Plant Genome Project.</title>
        <authorList>
            <person name="Zhang R.-G."/>
        </authorList>
    </citation>
    <scope>NUCLEOTIDE SEQUENCE</scope>
    <source>
        <strain evidence="1">Huo1</strain>
        <tissue evidence="1">Leaf</tissue>
    </source>
</reference>
<dbReference type="InterPro" id="IPR032675">
    <property type="entry name" value="LRR_dom_sf"/>
</dbReference>
<dbReference type="PANTHER" id="PTHR15140:SF33">
    <property type="entry name" value="LATE BLIGHT RESISTANCE PROTEIN HOMOLOG R1A-3 ISOFORM X1"/>
    <property type="match status" value="1"/>
</dbReference>
<dbReference type="EMBL" id="PNBA02000022">
    <property type="protein sequence ID" value="KAG6385515.1"/>
    <property type="molecule type" value="Genomic_DNA"/>
</dbReference>